<name>A0ABV1X304_9ACTN</name>
<keyword evidence="3" id="KW-1185">Reference proteome</keyword>
<evidence type="ECO:0000256" key="1">
    <source>
        <dbReference type="SAM" id="MobiDB-lite"/>
    </source>
</evidence>
<feature type="region of interest" description="Disordered" evidence="1">
    <location>
        <begin position="66"/>
        <end position="114"/>
    </location>
</feature>
<comment type="caution">
    <text evidence="2">The sequence shown here is derived from an EMBL/GenBank/DDBJ whole genome shotgun (WGS) entry which is preliminary data.</text>
</comment>
<dbReference type="EMBL" id="JBEPEK010000243">
    <property type="protein sequence ID" value="MER7183400.1"/>
    <property type="molecule type" value="Genomic_DNA"/>
</dbReference>
<dbReference type="Proteomes" id="UP001474181">
    <property type="component" value="Unassembled WGS sequence"/>
</dbReference>
<accession>A0ABV1X304</accession>
<gene>
    <name evidence="2" type="ORF">ABT404_28680</name>
</gene>
<proteinExistence type="predicted"/>
<evidence type="ECO:0000313" key="2">
    <source>
        <dbReference type="EMBL" id="MER7183400.1"/>
    </source>
</evidence>
<feature type="compositionally biased region" description="Polar residues" evidence="1">
    <location>
        <begin position="66"/>
        <end position="91"/>
    </location>
</feature>
<dbReference type="Gene3D" id="2.60.40.3670">
    <property type="match status" value="1"/>
</dbReference>
<sequence>MAVFAKSTVPQFAVDIYQNEYLPEGGREVNAIVTVTATGGGTLGGRPSETPSLAWAPLIQQPDSTWSLIDKGSTNGTTVSDSGQRSPSTGTAPPWRLQAPRARSDPEPSRGGVS</sequence>
<evidence type="ECO:0000313" key="3">
    <source>
        <dbReference type="Proteomes" id="UP001474181"/>
    </source>
</evidence>
<organism evidence="2 3">
    <name type="scientific">Streptomyces hyaluromycini</name>
    <dbReference type="NCBI Taxonomy" id="1377993"/>
    <lineage>
        <taxon>Bacteria</taxon>
        <taxon>Bacillati</taxon>
        <taxon>Actinomycetota</taxon>
        <taxon>Actinomycetes</taxon>
        <taxon>Kitasatosporales</taxon>
        <taxon>Streptomycetaceae</taxon>
        <taxon>Streptomyces</taxon>
    </lineage>
</organism>
<reference evidence="2 3" key="1">
    <citation type="submission" date="2024-06" db="EMBL/GenBank/DDBJ databases">
        <title>The Natural Products Discovery Center: Release of the First 8490 Sequenced Strains for Exploring Actinobacteria Biosynthetic Diversity.</title>
        <authorList>
            <person name="Kalkreuter E."/>
            <person name="Kautsar S.A."/>
            <person name="Yang D."/>
            <person name="Bader C.D."/>
            <person name="Teijaro C.N."/>
            <person name="Fluegel L."/>
            <person name="Davis C.M."/>
            <person name="Simpson J.R."/>
            <person name="Lauterbach L."/>
            <person name="Steele A.D."/>
            <person name="Gui C."/>
            <person name="Meng S."/>
            <person name="Li G."/>
            <person name="Viehrig K."/>
            <person name="Ye F."/>
            <person name="Su P."/>
            <person name="Kiefer A.F."/>
            <person name="Nichols A."/>
            <person name="Cepeda A.J."/>
            <person name="Yan W."/>
            <person name="Fan B."/>
            <person name="Jiang Y."/>
            <person name="Adhikari A."/>
            <person name="Zheng C.-J."/>
            <person name="Schuster L."/>
            <person name="Cowan T.M."/>
            <person name="Smanski M.J."/>
            <person name="Chevrette M.G."/>
            <person name="De Carvalho L.P.S."/>
            <person name="Shen B."/>
        </authorList>
    </citation>
    <scope>NUCLEOTIDE SEQUENCE [LARGE SCALE GENOMIC DNA]</scope>
    <source>
        <strain evidence="2 3">NPDC000234</strain>
    </source>
</reference>
<dbReference type="RefSeq" id="WP_350784691.1">
    <property type="nucleotide sequence ID" value="NZ_JBEPEK010000243.1"/>
</dbReference>
<protein>
    <submittedName>
        <fullName evidence="2">Uncharacterized protein</fullName>
    </submittedName>
</protein>